<name>A0ABN9PQJ2_9DINO</name>
<evidence type="ECO:0000313" key="1">
    <source>
        <dbReference type="EMBL" id="CAK0794005.1"/>
    </source>
</evidence>
<protein>
    <submittedName>
        <fullName evidence="1">Uncharacterized protein</fullName>
    </submittedName>
</protein>
<reference evidence="1" key="1">
    <citation type="submission" date="2023-10" db="EMBL/GenBank/DDBJ databases">
        <authorList>
            <person name="Chen Y."/>
            <person name="Shah S."/>
            <person name="Dougan E. K."/>
            <person name="Thang M."/>
            <person name="Chan C."/>
        </authorList>
    </citation>
    <scope>NUCLEOTIDE SEQUENCE [LARGE SCALE GENOMIC DNA]</scope>
</reference>
<proteinExistence type="predicted"/>
<evidence type="ECO:0000313" key="2">
    <source>
        <dbReference type="Proteomes" id="UP001189429"/>
    </source>
</evidence>
<comment type="caution">
    <text evidence="1">The sequence shown here is derived from an EMBL/GenBank/DDBJ whole genome shotgun (WGS) entry which is preliminary data.</text>
</comment>
<organism evidence="1 2">
    <name type="scientific">Prorocentrum cordatum</name>
    <dbReference type="NCBI Taxonomy" id="2364126"/>
    <lineage>
        <taxon>Eukaryota</taxon>
        <taxon>Sar</taxon>
        <taxon>Alveolata</taxon>
        <taxon>Dinophyceae</taxon>
        <taxon>Prorocentrales</taxon>
        <taxon>Prorocentraceae</taxon>
        <taxon>Prorocentrum</taxon>
    </lineage>
</organism>
<dbReference type="Proteomes" id="UP001189429">
    <property type="component" value="Unassembled WGS sequence"/>
</dbReference>
<accession>A0ABN9PQJ2</accession>
<sequence>MIAARRIHLTAAEDMSQHVSGRLGEETPAEMGLGRGVPATQACGGLTARCMPKGTSKRTPRSNHMFSPLVRLYPTLRPAAVVHFCSWAPGFALRRLGCGPEV</sequence>
<keyword evidence="2" id="KW-1185">Reference proteome</keyword>
<gene>
    <name evidence="1" type="ORF">PCOR1329_LOCUS4115</name>
</gene>
<dbReference type="EMBL" id="CAUYUJ010001067">
    <property type="protein sequence ID" value="CAK0794005.1"/>
    <property type="molecule type" value="Genomic_DNA"/>
</dbReference>